<dbReference type="EMBL" id="CP049889">
    <property type="protein sequence ID" value="QIK52449.1"/>
    <property type="molecule type" value="Genomic_DNA"/>
</dbReference>
<dbReference type="Pfam" id="PF00717">
    <property type="entry name" value="Peptidase_S24"/>
    <property type="match status" value="1"/>
</dbReference>
<evidence type="ECO:0000256" key="1">
    <source>
        <dbReference type="ARBA" id="ARBA00023125"/>
    </source>
</evidence>
<keyword evidence="4" id="KW-1185">Reference proteome</keyword>
<organism evidence="3 4">
    <name type="scientific">Jeotgalibaca porci</name>
    <dbReference type="NCBI Taxonomy" id="1868793"/>
    <lineage>
        <taxon>Bacteria</taxon>
        <taxon>Bacillati</taxon>
        <taxon>Bacillota</taxon>
        <taxon>Bacilli</taxon>
        <taxon>Lactobacillales</taxon>
        <taxon>Carnobacteriaceae</taxon>
        <taxon>Jeotgalibaca</taxon>
    </lineage>
</organism>
<keyword evidence="1" id="KW-0238">DNA-binding</keyword>
<dbReference type="Proteomes" id="UP000501830">
    <property type="component" value="Chromosome"/>
</dbReference>
<evidence type="ECO:0000259" key="2">
    <source>
        <dbReference type="PROSITE" id="PS50943"/>
    </source>
</evidence>
<dbReference type="AlphaFoldDB" id="A0A6G7WJN7"/>
<dbReference type="CDD" id="cd00093">
    <property type="entry name" value="HTH_XRE"/>
    <property type="match status" value="1"/>
</dbReference>
<dbReference type="Gene3D" id="1.10.260.40">
    <property type="entry name" value="lambda repressor-like DNA-binding domains"/>
    <property type="match status" value="1"/>
</dbReference>
<sequence length="216" mass="25089">MNNLLRFIGRKITFFRRIRGVSQAELADEVSIEKEEIDAIEKGKKDPSITKLYKISQFLRAKIEDFLPKKNVSNDFAQIYQQLKRPNQEKVFHFARHLLRDQTKIIDFDNFKNNPSKEQNNKTFRIPIQSDFMFLVDDASMADLIPKGSPVFCKSQSTAKDGDIAVLEVFRLGTICRKISYDFEEGTVTLKPLNPEFTEIKYEYDQVKVIGIALIR</sequence>
<reference evidence="3 4" key="1">
    <citation type="journal article" date="2017" name="Int. J. Syst. Evol. Microbiol.">
        <title>Jeotgalibaca porci sp. nov. and Jeotgalibaca arthritidis sp. nov., isolated from pigs, and emended description of the genus Jeotgalibaca.</title>
        <authorList>
            <person name="Zamora L."/>
            <person name="Perez-Sancho M."/>
            <person name="Dominguez L."/>
            <person name="Fernandez-Garayzabal J.F."/>
            <person name="Vela A.I."/>
        </authorList>
    </citation>
    <scope>NUCLEOTIDE SEQUENCE [LARGE SCALE GENOMIC DNA]</scope>
    <source>
        <strain evidence="3 4">CCUG 69148</strain>
    </source>
</reference>
<accession>A0A6G7WJN7</accession>
<proteinExistence type="predicted"/>
<dbReference type="RefSeq" id="WP_166063478.1">
    <property type="nucleotide sequence ID" value="NZ_CP049889.1"/>
</dbReference>
<dbReference type="GO" id="GO:0003677">
    <property type="term" value="F:DNA binding"/>
    <property type="evidence" value="ECO:0007669"/>
    <property type="project" value="UniProtKB-KW"/>
</dbReference>
<feature type="domain" description="HTH cro/C1-type" evidence="2">
    <location>
        <begin position="12"/>
        <end position="66"/>
    </location>
</feature>
<dbReference type="PANTHER" id="PTHR46558:SF4">
    <property type="entry name" value="DNA-BIDING PHAGE PROTEIN"/>
    <property type="match status" value="1"/>
</dbReference>
<dbReference type="CDD" id="cd06529">
    <property type="entry name" value="S24_LexA-like"/>
    <property type="match status" value="1"/>
</dbReference>
<dbReference type="Pfam" id="PF12844">
    <property type="entry name" value="HTH_19"/>
    <property type="match status" value="1"/>
</dbReference>
<dbReference type="InterPro" id="IPR015927">
    <property type="entry name" value="Peptidase_S24_S26A/B/C"/>
</dbReference>
<dbReference type="InterPro" id="IPR039418">
    <property type="entry name" value="LexA-like"/>
</dbReference>
<protein>
    <submittedName>
        <fullName evidence="3">LexA family transcriptional regulator</fullName>
    </submittedName>
</protein>
<name>A0A6G7WJN7_9LACT</name>
<dbReference type="InterPro" id="IPR036286">
    <property type="entry name" value="LexA/Signal_pep-like_sf"/>
</dbReference>
<gene>
    <name evidence="3" type="ORF">G7058_10560</name>
</gene>
<dbReference type="SUPFAM" id="SSF47413">
    <property type="entry name" value="lambda repressor-like DNA-binding domains"/>
    <property type="match status" value="1"/>
</dbReference>
<dbReference type="PROSITE" id="PS50943">
    <property type="entry name" value="HTH_CROC1"/>
    <property type="match status" value="1"/>
</dbReference>
<dbReference type="SMART" id="SM00530">
    <property type="entry name" value="HTH_XRE"/>
    <property type="match status" value="1"/>
</dbReference>
<dbReference type="Gene3D" id="2.10.109.10">
    <property type="entry name" value="Umud Fragment, subunit A"/>
    <property type="match status" value="1"/>
</dbReference>
<evidence type="ECO:0000313" key="4">
    <source>
        <dbReference type="Proteomes" id="UP000501830"/>
    </source>
</evidence>
<dbReference type="KEGG" id="jpo:G7058_10560"/>
<dbReference type="SUPFAM" id="SSF51306">
    <property type="entry name" value="LexA/Signal peptidase"/>
    <property type="match status" value="1"/>
</dbReference>
<evidence type="ECO:0000313" key="3">
    <source>
        <dbReference type="EMBL" id="QIK52449.1"/>
    </source>
</evidence>
<dbReference type="InterPro" id="IPR010982">
    <property type="entry name" value="Lambda_DNA-bd_dom_sf"/>
</dbReference>
<dbReference type="InterPro" id="IPR001387">
    <property type="entry name" value="Cro/C1-type_HTH"/>
</dbReference>
<dbReference type="PANTHER" id="PTHR46558">
    <property type="entry name" value="TRACRIPTIONAL REGULATORY PROTEIN-RELATED-RELATED"/>
    <property type="match status" value="1"/>
</dbReference>
<dbReference type="GeneID" id="94553727"/>